<dbReference type="PANTHER" id="PTHR30548">
    <property type="entry name" value="2-HYDROXYGLUTARYL-COA DEHYDRATASE, D-COMPONENT-RELATED"/>
    <property type="match status" value="1"/>
</dbReference>
<dbReference type="Gene3D" id="1.20.1270.370">
    <property type="match status" value="1"/>
</dbReference>
<sequence length="423" mass="47913">MENERFIRMQETTGIHLAMEVEETLQQLQDFPDTPEAMDYFFDFFQKLFGKNHRLPDKKKIIGTLCLQVPDELILAAGATPYRMCSGAYAYDQIGAEFMPAKSCPLVKATTGMFHVKKERWPQQLDALVIPTTCDQKKKSCEILKEMGYPVFPLEMPATKESEAARSYWQESVKQFTLDLQKITGNKVTRKKLREAIDLKGKGGRLFRKLHELRRSTPPLIFGKDILLVTNAYYLDDINQWCAATERLLMELEKRKAAAVHVGQRQAPRLLLTGSPPIFPNLKVPILVEQAGGVIVADEVCSSNRLLYDAVAFDEENLNDMVPAIADRYLKPCTCPCLTPNTDRQRRVLALADSHKVEGVIYQAFSGCMPYEMEQKQISTALGEAGIPMLYLETDYSPEDMGQLTTRVEAFIESIIARRRKAA</sequence>
<evidence type="ECO:0000313" key="3">
    <source>
        <dbReference type="Proteomes" id="UP000614424"/>
    </source>
</evidence>
<dbReference type="Gene3D" id="3.40.50.11900">
    <property type="match status" value="1"/>
</dbReference>
<name>A0A8J6ND46_9BACT</name>
<proteinExistence type="inferred from homology"/>
<organism evidence="2 3">
    <name type="scientific">Candidatus Desulfobia pelagia</name>
    <dbReference type="NCBI Taxonomy" id="2841692"/>
    <lineage>
        <taxon>Bacteria</taxon>
        <taxon>Pseudomonadati</taxon>
        <taxon>Thermodesulfobacteriota</taxon>
        <taxon>Desulfobulbia</taxon>
        <taxon>Desulfobulbales</taxon>
        <taxon>Desulfobulbaceae</taxon>
        <taxon>Candidatus Desulfobia</taxon>
    </lineage>
</organism>
<evidence type="ECO:0000313" key="2">
    <source>
        <dbReference type="EMBL" id="MBC8318226.1"/>
    </source>
</evidence>
<comment type="caution">
    <text evidence="2">The sequence shown here is derived from an EMBL/GenBank/DDBJ whole genome shotgun (WGS) entry which is preliminary data.</text>
</comment>
<dbReference type="EMBL" id="JACNJZ010000138">
    <property type="protein sequence ID" value="MBC8318226.1"/>
    <property type="molecule type" value="Genomic_DNA"/>
</dbReference>
<comment type="similarity">
    <text evidence="1">Belongs to the FldB/FldC dehydratase alpha/beta subunit family.</text>
</comment>
<accession>A0A8J6ND46</accession>
<evidence type="ECO:0000256" key="1">
    <source>
        <dbReference type="ARBA" id="ARBA00005806"/>
    </source>
</evidence>
<dbReference type="Pfam" id="PF06050">
    <property type="entry name" value="HGD-D"/>
    <property type="match status" value="1"/>
</dbReference>
<protein>
    <submittedName>
        <fullName evidence="2">2-hydroxyacyl-CoA dehydratase</fullName>
    </submittedName>
</protein>
<dbReference type="InterPro" id="IPR047678">
    <property type="entry name" value="YjiM-like"/>
</dbReference>
<dbReference type="AlphaFoldDB" id="A0A8J6ND46"/>
<dbReference type="Proteomes" id="UP000614424">
    <property type="component" value="Unassembled WGS sequence"/>
</dbReference>
<dbReference type="InterPro" id="IPR010327">
    <property type="entry name" value="FldB/FldC_alpha/beta"/>
</dbReference>
<dbReference type="Gene3D" id="3.40.50.11890">
    <property type="match status" value="1"/>
</dbReference>
<gene>
    <name evidence="2" type="ORF">H8E41_10000</name>
</gene>
<dbReference type="PANTHER" id="PTHR30548:SF3">
    <property type="entry name" value="2-HYDROXYACYL-COA DEHYDRATASE"/>
    <property type="match status" value="1"/>
</dbReference>
<reference evidence="2 3" key="1">
    <citation type="submission" date="2020-08" db="EMBL/GenBank/DDBJ databases">
        <title>Bridging the membrane lipid divide: bacteria of the FCB group superphylum have the potential to synthesize archaeal ether lipids.</title>
        <authorList>
            <person name="Villanueva L."/>
            <person name="Von Meijenfeldt F.A.B."/>
            <person name="Westbye A.B."/>
            <person name="Yadav S."/>
            <person name="Hopmans E.C."/>
            <person name="Dutilh B.E."/>
            <person name="Sinninghe Damste J.S."/>
        </authorList>
    </citation>
    <scope>NUCLEOTIDE SEQUENCE [LARGE SCALE GENOMIC DNA]</scope>
    <source>
        <strain evidence="2">NIOZ-UU47</strain>
    </source>
</reference>
<dbReference type="NCBIfam" id="NF040772">
    <property type="entry name" value="double_cubane"/>
    <property type="match status" value="1"/>
</dbReference>